<name>A0A444WZB7_ARAHY</name>
<comment type="caution">
    <text evidence="2">The sequence shown here is derived from an EMBL/GenBank/DDBJ whole genome shotgun (WGS) entry which is preliminary data.</text>
</comment>
<reference evidence="2 3" key="1">
    <citation type="submission" date="2019-01" db="EMBL/GenBank/DDBJ databases">
        <title>Sequencing of cultivated peanut Arachis hypogaea provides insights into genome evolution and oil improvement.</title>
        <authorList>
            <person name="Chen X."/>
        </authorList>
    </citation>
    <scope>NUCLEOTIDE SEQUENCE [LARGE SCALE GENOMIC DNA]</scope>
    <source>
        <strain evidence="3">cv. Fuhuasheng</strain>
        <tissue evidence="2">Leaves</tissue>
    </source>
</reference>
<feature type="region of interest" description="Disordered" evidence="1">
    <location>
        <begin position="29"/>
        <end position="57"/>
    </location>
</feature>
<evidence type="ECO:0000313" key="2">
    <source>
        <dbReference type="EMBL" id="RYQ82692.1"/>
    </source>
</evidence>
<dbReference type="AlphaFoldDB" id="A0A444WZB7"/>
<dbReference type="Proteomes" id="UP000289738">
    <property type="component" value="Chromosome B10"/>
</dbReference>
<organism evidence="2 3">
    <name type="scientific">Arachis hypogaea</name>
    <name type="common">Peanut</name>
    <dbReference type="NCBI Taxonomy" id="3818"/>
    <lineage>
        <taxon>Eukaryota</taxon>
        <taxon>Viridiplantae</taxon>
        <taxon>Streptophyta</taxon>
        <taxon>Embryophyta</taxon>
        <taxon>Tracheophyta</taxon>
        <taxon>Spermatophyta</taxon>
        <taxon>Magnoliopsida</taxon>
        <taxon>eudicotyledons</taxon>
        <taxon>Gunneridae</taxon>
        <taxon>Pentapetalae</taxon>
        <taxon>rosids</taxon>
        <taxon>fabids</taxon>
        <taxon>Fabales</taxon>
        <taxon>Fabaceae</taxon>
        <taxon>Papilionoideae</taxon>
        <taxon>50 kb inversion clade</taxon>
        <taxon>dalbergioids sensu lato</taxon>
        <taxon>Dalbergieae</taxon>
        <taxon>Pterocarpus clade</taxon>
        <taxon>Arachis</taxon>
    </lineage>
</organism>
<evidence type="ECO:0000256" key="1">
    <source>
        <dbReference type="SAM" id="MobiDB-lite"/>
    </source>
</evidence>
<sequence>MSCILSVNPPRRVAAIVHLNIHAIVQQRSSFAKPPPSRNNRSFEQPPPPRSSHRPFEGTPPLLGHLASLSPTLPIACSVEALKAPSSFHSSSSVKCELKSLQCDIMNSETIDESSSNPNYLAFVLWYQQGIRDITAVQLCEIQCLSLHAVLYVRCNYIKERNHPQIEDSRKGFELPKEVINMSTSGKYTNYRVKM</sequence>
<dbReference type="EMBL" id="SDMP01000020">
    <property type="protein sequence ID" value="RYQ82692.1"/>
    <property type="molecule type" value="Genomic_DNA"/>
</dbReference>
<dbReference type="InterPro" id="IPR036749">
    <property type="entry name" value="Expansin_CBD_sf"/>
</dbReference>
<gene>
    <name evidence="2" type="ORF">Ahy_B10g101267</name>
</gene>
<keyword evidence="3" id="KW-1185">Reference proteome</keyword>
<dbReference type="Gene3D" id="2.60.40.760">
    <property type="entry name" value="Expansin, cellulose-binding-like domain"/>
    <property type="match status" value="1"/>
</dbReference>
<protein>
    <submittedName>
        <fullName evidence="2">Uncharacterized protein</fullName>
    </submittedName>
</protein>
<proteinExistence type="predicted"/>
<evidence type="ECO:0000313" key="3">
    <source>
        <dbReference type="Proteomes" id="UP000289738"/>
    </source>
</evidence>
<accession>A0A444WZB7</accession>